<protein>
    <submittedName>
        <fullName evidence="1">Uncharacterized protein</fullName>
    </submittedName>
</protein>
<keyword evidence="2" id="KW-1185">Reference proteome</keyword>
<accession>A0AAD8WED4</accession>
<reference evidence="1" key="1">
    <citation type="submission" date="2023-07" db="EMBL/GenBank/DDBJ databases">
        <title>A chromosome-level genome assembly of Lolium multiflorum.</title>
        <authorList>
            <person name="Chen Y."/>
            <person name="Copetti D."/>
            <person name="Kolliker R."/>
            <person name="Studer B."/>
        </authorList>
    </citation>
    <scope>NUCLEOTIDE SEQUENCE</scope>
    <source>
        <strain evidence="1">02402/16</strain>
        <tissue evidence="1">Leaf</tissue>
    </source>
</reference>
<gene>
    <name evidence="1" type="ORF">QYE76_070923</name>
</gene>
<evidence type="ECO:0000313" key="2">
    <source>
        <dbReference type="Proteomes" id="UP001231189"/>
    </source>
</evidence>
<organism evidence="1 2">
    <name type="scientific">Lolium multiflorum</name>
    <name type="common">Italian ryegrass</name>
    <name type="synonym">Lolium perenne subsp. multiflorum</name>
    <dbReference type="NCBI Taxonomy" id="4521"/>
    <lineage>
        <taxon>Eukaryota</taxon>
        <taxon>Viridiplantae</taxon>
        <taxon>Streptophyta</taxon>
        <taxon>Embryophyta</taxon>
        <taxon>Tracheophyta</taxon>
        <taxon>Spermatophyta</taxon>
        <taxon>Magnoliopsida</taxon>
        <taxon>Liliopsida</taxon>
        <taxon>Poales</taxon>
        <taxon>Poaceae</taxon>
        <taxon>BOP clade</taxon>
        <taxon>Pooideae</taxon>
        <taxon>Poodae</taxon>
        <taxon>Poeae</taxon>
        <taxon>Poeae Chloroplast Group 2 (Poeae type)</taxon>
        <taxon>Loliodinae</taxon>
        <taxon>Loliinae</taxon>
        <taxon>Lolium</taxon>
    </lineage>
</organism>
<name>A0AAD8WED4_LOLMU</name>
<proteinExistence type="predicted"/>
<comment type="caution">
    <text evidence="1">The sequence shown here is derived from an EMBL/GenBank/DDBJ whole genome shotgun (WGS) entry which is preliminary data.</text>
</comment>
<dbReference type="Proteomes" id="UP001231189">
    <property type="component" value="Unassembled WGS sequence"/>
</dbReference>
<dbReference type="EMBL" id="JAUUTY010000004">
    <property type="protein sequence ID" value="KAK1653118.1"/>
    <property type="molecule type" value="Genomic_DNA"/>
</dbReference>
<evidence type="ECO:0000313" key="1">
    <source>
        <dbReference type="EMBL" id="KAK1653118.1"/>
    </source>
</evidence>
<sequence>MILPWDSSAFELIVKDKVTQSIIFEVYDEFNLQQDSPGAAQLAVNNIQTETPSEITLDLKQSLDSLKIRDYMEEQLKSEKKSNREEEAGQGGWDNWQHNGYTWWHCITSFSVPTAVLCINHWPCKSSGGWY</sequence>
<dbReference type="AlphaFoldDB" id="A0AAD8WED4"/>